<evidence type="ECO:0000313" key="3">
    <source>
        <dbReference type="Proteomes" id="UP000318307"/>
    </source>
</evidence>
<feature type="domain" description="AAA+ ATPase" evidence="1">
    <location>
        <begin position="412"/>
        <end position="587"/>
    </location>
</feature>
<protein>
    <submittedName>
        <fullName evidence="2">AAA domain-containing protein</fullName>
    </submittedName>
</protein>
<dbReference type="AlphaFoldDB" id="A0A562QX84"/>
<accession>A0A562QX84</accession>
<name>A0A562QX84_9BACT</name>
<dbReference type="InterPro" id="IPR027417">
    <property type="entry name" value="P-loop_NTPase"/>
</dbReference>
<reference evidence="2 3" key="1">
    <citation type="submission" date="2019-07" db="EMBL/GenBank/DDBJ databases">
        <title>Genome sequencing of 100 strains of the haloalkaliphilic chemolithoautotrophic sulfur-oxidizing bacterium Thioalkalivibrio.</title>
        <authorList>
            <person name="Muyzer G."/>
        </authorList>
    </citation>
    <scope>NUCLEOTIDE SEQUENCE [LARGE SCALE GENOMIC DNA]</scope>
    <source>
        <strain evidence="2 3">ASO4-4</strain>
    </source>
</reference>
<dbReference type="OrthoDB" id="186937at2"/>
<dbReference type="Proteomes" id="UP000318307">
    <property type="component" value="Unassembled WGS sequence"/>
</dbReference>
<dbReference type="SMART" id="SM00382">
    <property type="entry name" value="AAA"/>
    <property type="match status" value="1"/>
</dbReference>
<dbReference type="SUPFAM" id="SSF52540">
    <property type="entry name" value="P-loop containing nucleoside triphosphate hydrolases"/>
    <property type="match status" value="1"/>
</dbReference>
<proteinExistence type="predicted"/>
<dbReference type="EMBL" id="VLLC01000072">
    <property type="protein sequence ID" value="TWI61441.1"/>
    <property type="molecule type" value="Genomic_DNA"/>
</dbReference>
<dbReference type="RefSeq" id="WP_144686867.1">
    <property type="nucleotide sequence ID" value="NZ_VLLC01000072.1"/>
</dbReference>
<gene>
    <name evidence="2" type="ORF">LZ24_03438</name>
</gene>
<dbReference type="Pfam" id="PF13481">
    <property type="entry name" value="AAA_25"/>
    <property type="match status" value="1"/>
</dbReference>
<comment type="caution">
    <text evidence="2">The sequence shown here is derived from an EMBL/GenBank/DDBJ whole genome shotgun (WGS) entry which is preliminary data.</text>
</comment>
<dbReference type="Gene3D" id="3.40.50.300">
    <property type="entry name" value="P-loop containing nucleotide triphosphate hydrolases"/>
    <property type="match status" value="1"/>
</dbReference>
<dbReference type="InterPro" id="IPR003593">
    <property type="entry name" value="AAA+_ATPase"/>
</dbReference>
<organism evidence="2 3">
    <name type="scientific">Desulfobotulus alkaliphilus</name>
    <dbReference type="NCBI Taxonomy" id="622671"/>
    <lineage>
        <taxon>Bacteria</taxon>
        <taxon>Pseudomonadati</taxon>
        <taxon>Thermodesulfobacteriota</taxon>
        <taxon>Desulfobacteria</taxon>
        <taxon>Desulfobacterales</taxon>
        <taxon>Desulfobacteraceae</taxon>
        <taxon>Desulfobotulus</taxon>
    </lineage>
</organism>
<sequence>MGLFDIEEPQKQSRCVWPVGVPENKIVFDQWVLVYEFFFLNQTSLYHFLEKIHAYKYPQRQWMEKYCYISGFGIIFTAFEIQYSDGILDGSKYGHIFKYEDFGLPNTAISKYSHDLEKKFGKKSKPLFAWFQIDGSGSFDLFSFCSAILKKNMQDVANMLEDYIRNSKKGRASAYSQDVVPLELCDQSNGYDFKGGKFIETFEYFTRSGVLFQYVDYWLLPSGEKYKLYYTLWRKSDGYDCRFVPIPPKKPYLLFKLNSMSKYPDSLIFFVEDEALAYECTRMNPLGLFGNNDSNLIFTTCFNGFAGIKDADLSPLEGRIVCLYLAEDSEDVQHLPEAIKSLKKAKCARIFVMHGEHCPVLADDYLKSIGHNDQLVLPESNLKPTYKIVTPDQKIEGEFCVPKVLLSPIIMEGNVVWIYGKEGASKSLIGMSIAQALSSGNKTLVKWHTKKPVKVLYIDSETPPNYFARRMEQIIKGMNCNYGKRAFDVISLLDASGVNKDIDIADTKWQQSIKEDIQKTDVIIFDNFYSLTDNSIKAATNAIRWFGELRQTRKTVIVLDHMNSDGVLQGSIEKRRFADLIMKIEVDGNNDNRLNIIMEKTRYIEKAEDKKTFQIDIVSEEDAFRMEVVAEAKQEVPPLSETDRKVALVKMLLDKKMSGIDIEKLTEISNSSVSNYKKKAMPAMTDEERQKLEKEANGLYEKYLEMEKAGKK</sequence>
<keyword evidence="3" id="KW-1185">Reference proteome</keyword>
<evidence type="ECO:0000259" key="1">
    <source>
        <dbReference type="SMART" id="SM00382"/>
    </source>
</evidence>
<evidence type="ECO:0000313" key="2">
    <source>
        <dbReference type="EMBL" id="TWI61441.1"/>
    </source>
</evidence>